<feature type="region of interest" description="Disordered" evidence="1">
    <location>
        <begin position="1"/>
        <end position="77"/>
    </location>
</feature>
<accession>A0AAD4L2T7</accession>
<comment type="caution">
    <text evidence="2">The sequence shown here is derived from an EMBL/GenBank/DDBJ whole genome shotgun (WGS) entry which is preliminary data.</text>
</comment>
<feature type="compositionally biased region" description="Polar residues" evidence="1">
    <location>
        <begin position="34"/>
        <end position="46"/>
    </location>
</feature>
<protein>
    <submittedName>
        <fullName evidence="2">Uncharacterized protein</fullName>
    </submittedName>
</protein>
<dbReference type="Proteomes" id="UP001201163">
    <property type="component" value="Unassembled WGS sequence"/>
</dbReference>
<reference evidence="2" key="1">
    <citation type="submission" date="2022-01" db="EMBL/GenBank/DDBJ databases">
        <title>Comparative genomics reveals a dynamic genome evolution in the ectomycorrhizal milk-cap (Lactarius) mushrooms.</title>
        <authorList>
            <consortium name="DOE Joint Genome Institute"/>
            <person name="Lebreton A."/>
            <person name="Tang N."/>
            <person name="Kuo A."/>
            <person name="LaButti K."/>
            <person name="Drula E."/>
            <person name="Barry K."/>
            <person name="Clum A."/>
            <person name="Lipzen A."/>
            <person name="Mousain D."/>
            <person name="Ng V."/>
            <person name="Wang R."/>
            <person name="Wang X."/>
            <person name="Dai Y."/>
            <person name="Henrissat B."/>
            <person name="Grigoriev I.V."/>
            <person name="Guerin-Laguette A."/>
            <person name="Yu F."/>
            <person name="Martin F.M."/>
        </authorList>
    </citation>
    <scope>NUCLEOTIDE SEQUENCE</scope>
    <source>
        <strain evidence="2">QP</strain>
    </source>
</reference>
<evidence type="ECO:0000313" key="3">
    <source>
        <dbReference type="Proteomes" id="UP001201163"/>
    </source>
</evidence>
<evidence type="ECO:0000256" key="1">
    <source>
        <dbReference type="SAM" id="MobiDB-lite"/>
    </source>
</evidence>
<evidence type="ECO:0000313" key="2">
    <source>
        <dbReference type="EMBL" id="KAH8977761.1"/>
    </source>
</evidence>
<dbReference type="AlphaFoldDB" id="A0AAD4L2T7"/>
<keyword evidence="3" id="KW-1185">Reference proteome</keyword>
<proteinExistence type="predicted"/>
<gene>
    <name evidence="2" type="ORF">EDB92DRAFT_1957434</name>
</gene>
<name>A0AAD4L2T7_9AGAM</name>
<dbReference type="EMBL" id="JAKELL010000275">
    <property type="protein sequence ID" value="KAH8977761.1"/>
    <property type="molecule type" value="Genomic_DNA"/>
</dbReference>
<sequence>MPRQSSLPPRDPFGKFTKKPETTSTDTSPDTPPRQSEPSTSSSTLDITEAFAPDYETTPRPNRAHTKLQTPRLSFPDPHPKIYHLGIVTSHLPLPPAKSTFILSVNLSRSPY</sequence>
<organism evidence="2 3">
    <name type="scientific">Lactarius akahatsu</name>
    <dbReference type="NCBI Taxonomy" id="416441"/>
    <lineage>
        <taxon>Eukaryota</taxon>
        <taxon>Fungi</taxon>
        <taxon>Dikarya</taxon>
        <taxon>Basidiomycota</taxon>
        <taxon>Agaricomycotina</taxon>
        <taxon>Agaricomycetes</taxon>
        <taxon>Russulales</taxon>
        <taxon>Russulaceae</taxon>
        <taxon>Lactarius</taxon>
    </lineage>
</organism>